<organism evidence="6 7">
    <name type="scientific">Astyanax mexicanus</name>
    <name type="common">Blind cave fish</name>
    <name type="synonym">Astyanax fasciatus mexicanus</name>
    <dbReference type="NCBI Taxonomy" id="7994"/>
    <lineage>
        <taxon>Eukaryota</taxon>
        <taxon>Metazoa</taxon>
        <taxon>Chordata</taxon>
        <taxon>Craniata</taxon>
        <taxon>Vertebrata</taxon>
        <taxon>Euteleostomi</taxon>
        <taxon>Actinopterygii</taxon>
        <taxon>Neopterygii</taxon>
        <taxon>Teleostei</taxon>
        <taxon>Ostariophysi</taxon>
        <taxon>Characiformes</taxon>
        <taxon>Characoidei</taxon>
        <taxon>Acestrorhamphidae</taxon>
        <taxon>Acestrorhamphinae</taxon>
        <taxon>Astyanax</taxon>
    </lineage>
</organism>
<feature type="domain" description="RING-type" evidence="5">
    <location>
        <begin position="194"/>
        <end position="234"/>
    </location>
</feature>
<dbReference type="SUPFAM" id="SSF57850">
    <property type="entry name" value="RING/U-box"/>
    <property type="match status" value="1"/>
</dbReference>
<proteinExistence type="predicted"/>
<evidence type="ECO:0000259" key="5">
    <source>
        <dbReference type="PROSITE" id="PS50089"/>
    </source>
</evidence>
<dbReference type="AlphaFoldDB" id="A0A8T2KWD3"/>
<evidence type="ECO:0000256" key="1">
    <source>
        <dbReference type="ARBA" id="ARBA00022723"/>
    </source>
</evidence>
<evidence type="ECO:0000256" key="4">
    <source>
        <dbReference type="PROSITE-ProRule" id="PRU00175"/>
    </source>
</evidence>
<protein>
    <submittedName>
        <fullName evidence="6">RING finger protein 141-like</fullName>
    </submittedName>
</protein>
<dbReference type="Proteomes" id="UP000752171">
    <property type="component" value="Unassembled WGS sequence"/>
</dbReference>
<keyword evidence="2 4" id="KW-0863">Zinc-finger</keyword>
<dbReference type="GO" id="GO:0008270">
    <property type="term" value="F:zinc ion binding"/>
    <property type="evidence" value="ECO:0007669"/>
    <property type="project" value="UniProtKB-KW"/>
</dbReference>
<dbReference type="InterPro" id="IPR013083">
    <property type="entry name" value="Znf_RING/FYVE/PHD"/>
</dbReference>
<keyword evidence="3" id="KW-0862">Zinc</keyword>
<dbReference type="PROSITE" id="PS50089">
    <property type="entry name" value="ZF_RING_2"/>
    <property type="match status" value="1"/>
</dbReference>
<evidence type="ECO:0000256" key="2">
    <source>
        <dbReference type="ARBA" id="ARBA00022771"/>
    </source>
</evidence>
<evidence type="ECO:0000313" key="6">
    <source>
        <dbReference type="EMBL" id="KAG9261336.1"/>
    </source>
</evidence>
<dbReference type="Gene3D" id="3.30.40.10">
    <property type="entry name" value="Zinc/RING finger domain, C3HC4 (zinc finger)"/>
    <property type="match status" value="1"/>
</dbReference>
<evidence type="ECO:0000313" key="7">
    <source>
        <dbReference type="Proteomes" id="UP000752171"/>
    </source>
</evidence>
<accession>A0A8T2KWD3</accession>
<sequence>MNNFTRFSFHRPPSAAAASATRATESPRPTVAKAFQRNIFIGELVDGKLETSRTLTVRFSEFEASVLGITSKVTDALEQDDSFVLTDGQGNKILDSEGTRGSAFWKQNARKVFAVKEEDLLQLQASKKRRLSRREDTSLDYIFDQIEEVVLAAQGLKGVSSTIKELQELANSNRRTDVCLTEAQAAAVRDGFACVICRSVMADPMVSSCCQSLIGCRICIEEWQKTSAICPKCRADEFSVNAHRLNGLSDALDALGNILSE</sequence>
<dbReference type="InterPro" id="IPR001841">
    <property type="entry name" value="Znf_RING"/>
</dbReference>
<dbReference type="EMBL" id="JAICCE010000023">
    <property type="protein sequence ID" value="KAG9261336.1"/>
    <property type="molecule type" value="Genomic_DNA"/>
</dbReference>
<evidence type="ECO:0000256" key="3">
    <source>
        <dbReference type="ARBA" id="ARBA00022833"/>
    </source>
</evidence>
<gene>
    <name evidence="6" type="ORF">AMEX_G26347</name>
</gene>
<name>A0A8T2KWD3_ASTMX</name>
<reference evidence="6 7" key="1">
    <citation type="submission" date="2021-07" db="EMBL/GenBank/DDBJ databases">
        <authorList>
            <person name="Imarazene B."/>
            <person name="Zahm M."/>
            <person name="Klopp C."/>
            <person name="Cabau C."/>
            <person name="Beille S."/>
            <person name="Jouanno E."/>
            <person name="Castinel A."/>
            <person name="Lluch J."/>
            <person name="Gil L."/>
            <person name="Kuchtly C."/>
            <person name="Lopez Roques C."/>
            <person name="Donnadieu C."/>
            <person name="Parrinello H."/>
            <person name="Journot L."/>
            <person name="Du K."/>
            <person name="Schartl M."/>
            <person name="Retaux S."/>
            <person name="Guiguen Y."/>
        </authorList>
    </citation>
    <scope>NUCLEOTIDE SEQUENCE [LARGE SCALE GENOMIC DNA]</scope>
    <source>
        <strain evidence="6">Pach_M1</strain>
        <tissue evidence="6">Testis</tissue>
    </source>
</reference>
<comment type="caution">
    <text evidence="6">The sequence shown here is derived from an EMBL/GenBank/DDBJ whole genome shotgun (WGS) entry which is preliminary data.</text>
</comment>
<keyword evidence="1" id="KW-0479">Metal-binding</keyword>